<proteinExistence type="predicted"/>
<sequence length="340" mass="39127">MPKFSIDWKMLRKDRTYDYSTLCYFWSKTLNPDWTVICDCSLNKPYLPDSIKIQRKYISGEFLISGTLDLYGENKKQHIVKNSFLQLLENRYSFFRIKLIYSHSNAKPPPMFSLMGDIIISEIPIKSVIGFVGMKNSEQSEYLSLFELSDDFGNLLKVQSFSDVNLKCGDEIVPAHKSILSARSPVFAAMFRNKQMREAIENEVNIVDTDISVLKIMLSYMYTGKTGPLTFSFAMDLLVVADKYQLLGLKKACCDYLKEMVSTNNATKILVLGDMLAPDLKDFMMDFICNKCGEFSVLQKSEHWEKLEKMHSVLAMEVLTTVLKAQEQKLQECKKKKCQH</sequence>
<organism evidence="2 3">
    <name type="scientific">Trichonephila clavata</name>
    <name type="common">Joro spider</name>
    <name type="synonym">Nephila clavata</name>
    <dbReference type="NCBI Taxonomy" id="2740835"/>
    <lineage>
        <taxon>Eukaryota</taxon>
        <taxon>Metazoa</taxon>
        <taxon>Ecdysozoa</taxon>
        <taxon>Arthropoda</taxon>
        <taxon>Chelicerata</taxon>
        <taxon>Arachnida</taxon>
        <taxon>Araneae</taxon>
        <taxon>Araneomorphae</taxon>
        <taxon>Entelegynae</taxon>
        <taxon>Araneoidea</taxon>
        <taxon>Nephilidae</taxon>
        <taxon>Trichonephila</taxon>
    </lineage>
</organism>
<dbReference type="SMART" id="SM00225">
    <property type="entry name" value="BTB"/>
    <property type="match status" value="1"/>
</dbReference>
<feature type="domain" description="BTB" evidence="1">
    <location>
        <begin position="162"/>
        <end position="225"/>
    </location>
</feature>
<evidence type="ECO:0000313" key="2">
    <source>
        <dbReference type="EMBL" id="GFR13960.1"/>
    </source>
</evidence>
<evidence type="ECO:0000313" key="3">
    <source>
        <dbReference type="Proteomes" id="UP000887116"/>
    </source>
</evidence>
<dbReference type="Gene3D" id="1.25.40.420">
    <property type="match status" value="1"/>
</dbReference>
<accession>A0A8X6LL92</accession>
<gene>
    <name evidence="2" type="primary">spoplb_8</name>
    <name evidence="2" type="ORF">TNCT_723351</name>
</gene>
<dbReference type="AlphaFoldDB" id="A0A8X6LL92"/>
<dbReference type="Proteomes" id="UP000887116">
    <property type="component" value="Unassembled WGS sequence"/>
</dbReference>
<dbReference type="EMBL" id="BMAO01036916">
    <property type="protein sequence ID" value="GFR13960.1"/>
    <property type="molecule type" value="Genomic_DNA"/>
</dbReference>
<dbReference type="InterPro" id="IPR011333">
    <property type="entry name" value="SKP1/BTB/POZ_sf"/>
</dbReference>
<dbReference type="Pfam" id="PF00651">
    <property type="entry name" value="BTB"/>
    <property type="match status" value="1"/>
</dbReference>
<evidence type="ECO:0000259" key="1">
    <source>
        <dbReference type="PROSITE" id="PS50097"/>
    </source>
</evidence>
<dbReference type="InterPro" id="IPR000210">
    <property type="entry name" value="BTB/POZ_dom"/>
</dbReference>
<dbReference type="PANTHER" id="PTHR24413">
    <property type="entry name" value="SPECKLE-TYPE POZ PROTEIN"/>
    <property type="match status" value="1"/>
</dbReference>
<keyword evidence="3" id="KW-1185">Reference proteome</keyword>
<dbReference type="SUPFAM" id="SSF54695">
    <property type="entry name" value="POZ domain"/>
    <property type="match status" value="1"/>
</dbReference>
<comment type="caution">
    <text evidence="2">The sequence shown here is derived from an EMBL/GenBank/DDBJ whole genome shotgun (WGS) entry which is preliminary data.</text>
</comment>
<reference evidence="2" key="1">
    <citation type="submission" date="2020-07" db="EMBL/GenBank/DDBJ databases">
        <title>Multicomponent nature underlies the extraordinary mechanical properties of spider dragline silk.</title>
        <authorList>
            <person name="Kono N."/>
            <person name="Nakamura H."/>
            <person name="Mori M."/>
            <person name="Yoshida Y."/>
            <person name="Ohtoshi R."/>
            <person name="Malay A.D."/>
            <person name="Moran D.A.P."/>
            <person name="Tomita M."/>
            <person name="Numata K."/>
            <person name="Arakawa K."/>
        </authorList>
    </citation>
    <scope>NUCLEOTIDE SEQUENCE</scope>
</reference>
<name>A0A8X6LL92_TRICU</name>
<dbReference type="PROSITE" id="PS50097">
    <property type="entry name" value="BTB"/>
    <property type="match status" value="1"/>
</dbReference>
<dbReference type="OrthoDB" id="6437200at2759"/>
<protein>
    <submittedName>
        <fullName evidence="2">Speckle-type POZ protein-like B</fullName>
    </submittedName>
</protein>
<dbReference type="Gene3D" id="3.30.710.10">
    <property type="entry name" value="Potassium Channel Kv1.1, Chain A"/>
    <property type="match status" value="1"/>
</dbReference>